<name>A1ZNC0_MICM2</name>
<evidence type="ECO:0000313" key="1">
    <source>
        <dbReference type="EMBL" id="EAY28031.1"/>
    </source>
</evidence>
<sequence>MSSEQVKQYNEDQDFDFFAYQAQLERENLMLSYKGPLTDVLLAELSRDIREKLKDSRRVGKKVFSVFMELTQNVLYYSKEVNHFGDRDRVGTVVILQYDDHYQVITGNMVRREAAPLLLDKWKTVTSLDREALREYKRKLRDAPSEGESKGAGIGLVQVALTSDDLEMKIKHLSNEYSFFALFVNIKK</sequence>
<dbReference type="RefSeq" id="WP_004155941.1">
    <property type="nucleotide sequence ID" value="NZ_AAWS01000018.1"/>
</dbReference>
<dbReference type="InterPro" id="IPR046239">
    <property type="entry name" value="DUF6272"/>
</dbReference>
<dbReference type="eggNOG" id="ENOG502ZBV5">
    <property type="taxonomic scope" value="Bacteria"/>
</dbReference>
<dbReference type="EMBL" id="AAWS01000018">
    <property type="protein sequence ID" value="EAY28031.1"/>
    <property type="molecule type" value="Genomic_DNA"/>
</dbReference>
<dbReference type="Proteomes" id="UP000004095">
    <property type="component" value="Unassembled WGS sequence"/>
</dbReference>
<dbReference type="Pfam" id="PF19788">
    <property type="entry name" value="DUF6272"/>
    <property type="match status" value="1"/>
</dbReference>
<dbReference type="AlphaFoldDB" id="A1ZNC0"/>
<dbReference type="NCBIfam" id="NF038262">
    <property type="entry name" value="SiaB_fam_kinase"/>
    <property type="match status" value="1"/>
</dbReference>
<accession>A1ZNC0</accession>
<organism evidence="1 2">
    <name type="scientific">Microscilla marina ATCC 23134</name>
    <dbReference type="NCBI Taxonomy" id="313606"/>
    <lineage>
        <taxon>Bacteria</taxon>
        <taxon>Pseudomonadati</taxon>
        <taxon>Bacteroidota</taxon>
        <taxon>Cytophagia</taxon>
        <taxon>Cytophagales</taxon>
        <taxon>Microscillaceae</taxon>
        <taxon>Microscilla</taxon>
    </lineage>
</organism>
<dbReference type="OrthoDB" id="981434at2"/>
<reference evidence="1 2" key="1">
    <citation type="submission" date="2007-01" db="EMBL/GenBank/DDBJ databases">
        <authorList>
            <person name="Haygood M."/>
            <person name="Podell S."/>
            <person name="Anderson C."/>
            <person name="Hopkinson B."/>
            <person name="Roe K."/>
            <person name="Barbeau K."/>
            <person name="Gaasterland T."/>
            <person name="Ferriera S."/>
            <person name="Johnson J."/>
            <person name="Kravitz S."/>
            <person name="Beeson K."/>
            <person name="Sutton G."/>
            <person name="Rogers Y.-H."/>
            <person name="Friedman R."/>
            <person name="Frazier M."/>
            <person name="Venter J.C."/>
        </authorList>
    </citation>
    <scope>NUCLEOTIDE SEQUENCE [LARGE SCALE GENOMIC DNA]</scope>
    <source>
        <strain evidence="1 2">ATCC 23134</strain>
    </source>
</reference>
<keyword evidence="2" id="KW-1185">Reference proteome</keyword>
<evidence type="ECO:0000313" key="2">
    <source>
        <dbReference type="Proteomes" id="UP000004095"/>
    </source>
</evidence>
<proteinExistence type="predicted"/>
<comment type="caution">
    <text evidence="1">The sequence shown here is derived from an EMBL/GenBank/DDBJ whole genome shotgun (WGS) entry which is preliminary data.</text>
</comment>
<protein>
    <submittedName>
        <fullName evidence="1">Uncharacterized protein</fullName>
    </submittedName>
</protein>
<gene>
    <name evidence="1" type="ORF">M23134_02141</name>
</gene>